<protein>
    <recommendedName>
        <fullName evidence="1">Uncharacterized protein TP-0789 domain-containing protein</fullName>
    </recommendedName>
</protein>
<organism evidence="2">
    <name type="scientific">marine metagenome</name>
    <dbReference type="NCBI Taxonomy" id="408172"/>
    <lineage>
        <taxon>unclassified sequences</taxon>
        <taxon>metagenomes</taxon>
        <taxon>ecological metagenomes</taxon>
    </lineage>
</organism>
<accession>A0A381RRU3</accession>
<dbReference type="AlphaFoldDB" id="A0A381RRU3"/>
<dbReference type="InterPro" id="IPR033399">
    <property type="entry name" value="TP_0789-like"/>
</dbReference>
<dbReference type="EMBL" id="UINC01002189">
    <property type="protein sequence ID" value="SUZ93944.1"/>
    <property type="molecule type" value="Genomic_DNA"/>
</dbReference>
<gene>
    <name evidence="2" type="ORF">METZ01_LOCUS46798</name>
</gene>
<dbReference type="Gene3D" id="2.50.20.10">
    <property type="entry name" value="Lipoprotein localisation LolA/LolB/LppX"/>
    <property type="match status" value="1"/>
</dbReference>
<name>A0A381RRU3_9ZZZZ</name>
<feature type="domain" description="Uncharacterized protein TP-0789" evidence="1">
    <location>
        <begin position="57"/>
        <end position="237"/>
    </location>
</feature>
<dbReference type="Pfam" id="PF17131">
    <property type="entry name" value="LolA_like"/>
    <property type="match status" value="1"/>
</dbReference>
<proteinExistence type="predicted"/>
<evidence type="ECO:0000259" key="1">
    <source>
        <dbReference type="Pfam" id="PF17131"/>
    </source>
</evidence>
<evidence type="ECO:0000313" key="2">
    <source>
        <dbReference type="EMBL" id="SUZ93944.1"/>
    </source>
</evidence>
<reference evidence="2" key="1">
    <citation type="submission" date="2018-05" db="EMBL/GenBank/DDBJ databases">
        <authorList>
            <person name="Lanie J.A."/>
            <person name="Ng W.-L."/>
            <person name="Kazmierczak K.M."/>
            <person name="Andrzejewski T.M."/>
            <person name="Davidsen T.M."/>
            <person name="Wayne K.J."/>
            <person name="Tettelin H."/>
            <person name="Glass J.I."/>
            <person name="Rusch D."/>
            <person name="Podicherti R."/>
            <person name="Tsui H.-C.T."/>
            <person name="Winkler M.E."/>
        </authorList>
    </citation>
    <scope>NUCLEOTIDE SEQUENCE</scope>
</reference>
<sequence>MVFGTYQVANAESLTAEELMSRALELTRGKSSYSELVMRVQRPEWNRSSTIVAWTRGQDEALIRFTAPAKDAGNAVLKKGEKMWTFAPALKRSIRLPSSMMSQSWGGSDFSYNDLSRSDELLRFYDLSVVETAVEDGHTIYTIDAVPHDDAPVVWGKETMVVRDDYVMLSQTYFDQSMTPIKRLETQRVAELGGRTIGVLMRMSNLEEPQEWTEIEYVEADFDADVADRKFTLFSLTSGR</sequence>
<dbReference type="CDD" id="cd16329">
    <property type="entry name" value="LolA_like"/>
    <property type="match status" value="1"/>
</dbReference>